<name>A0A7W9LJV2_9ACTN</name>
<dbReference type="RefSeq" id="WP_184819993.1">
    <property type="nucleotide sequence ID" value="NZ_JACHMM010000001.1"/>
</dbReference>
<accession>A0A7W9LJV2</accession>
<comment type="caution">
    <text evidence="1">The sequence shown here is derived from an EMBL/GenBank/DDBJ whole genome shotgun (WGS) entry which is preliminary data.</text>
</comment>
<dbReference type="Gene3D" id="3.10.129.10">
    <property type="entry name" value="Hotdog Thioesterase"/>
    <property type="match status" value="1"/>
</dbReference>
<organism evidence="1 2">
    <name type="scientific">Jiangella mangrovi</name>
    <dbReference type="NCBI Taxonomy" id="1524084"/>
    <lineage>
        <taxon>Bacteria</taxon>
        <taxon>Bacillati</taxon>
        <taxon>Actinomycetota</taxon>
        <taxon>Actinomycetes</taxon>
        <taxon>Jiangellales</taxon>
        <taxon>Jiangellaceae</taxon>
        <taxon>Jiangella</taxon>
    </lineage>
</organism>
<reference evidence="1 2" key="1">
    <citation type="submission" date="2020-08" db="EMBL/GenBank/DDBJ databases">
        <title>Sequencing the genomes of 1000 actinobacteria strains.</title>
        <authorList>
            <person name="Klenk H.-P."/>
        </authorList>
    </citation>
    <scope>NUCLEOTIDE SEQUENCE [LARGE SCALE GENOMIC DNA]</scope>
    <source>
        <strain evidence="1 2">DSM 102122</strain>
    </source>
</reference>
<proteinExistence type="predicted"/>
<evidence type="ECO:0000313" key="1">
    <source>
        <dbReference type="EMBL" id="MBB5786505.1"/>
    </source>
</evidence>
<evidence type="ECO:0008006" key="3">
    <source>
        <dbReference type="Google" id="ProtNLM"/>
    </source>
</evidence>
<dbReference type="Proteomes" id="UP000542813">
    <property type="component" value="Unassembled WGS sequence"/>
</dbReference>
<gene>
    <name evidence="1" type="ORF">HD601_001080</name>
</gene>
<dbReference type="InterPro" id="IPR029069">
    <property type="entry name" value="HotDog_dom_sf"/>
</dbReference>
<protein>
    <recommendedName>
        <fullName evidence="3">Thioesterase family protein</fullName>
    </recommendedName>
</protein>
<keyword evidence="2" id="KW-1185">Reference proteome</keyword>
<dbReference type="SUPFAM" id="SSF54637">
    <property type="entry name" value="Thioesterase/thiol ester dehydrase-isomerase"/>
    <property type="match status" value="1"/>
</dbReference>
<evidence type="ECO:0000313" key="2">
    <source>
        <dbReference type="Proteomes" id="UP000542813"/>
    </source>
</evidence>
<sequence length="228" mass="22947">MTLTVQSRFRGPTTSGNGGYVAGRLAARAGDGPVTVTLRTPPPLETPLAVRPAAEGGGVELLDGSTLVAVAVGADSEGDLAAVEPVAASEVAAISAGYPGFTAHPFPECFVCGPDRSPGDGLRLFPGRVGDGRTACAWSVGADVAGSAEFVWAALDCPGGWSAPIEGRPRVLGRITALVSGVPSAGETCLVMGALVGTEGRKTWTDSTVYGADGRVLGRARSTWIALA</sequence>
<dbReference type="EMBL" id="JACHMM010000001">
    <property type="protein sequence ID" value="MBB5786505.1"/>
    <property type="molecule type" value="Genomic_DNA"/>
</dbReference>
<dbReference type="AlphaFoldDB" id="A0A7W9LJV2"/>